<keyword evidence="1" id="KW-0472">Membrane</keyword>
<sequence length="114" mass="12350">MRRSKRFTVLAIYGAMVLLALLGFLMDSEMFFVAIIGLCTAALAELYEPIHAAAKGAISDRAKSIQFRLIVLLLATSVGCCATAYFAFGDIGWSGFMLGLAAACMRSLVDRDTW</sequence>
<feature type="transmembrane region" description="Helical" evidence="1">
    <location>
        <begin position="7"/>
        <end position="24"/>
    </location>
</feature>
<feature type="transmembrane region" description="Helical" evidence="1">
    <location>
        <begin position="30"/>
        <end position="47"/>
    </location>
</feature>
<protein>
    <submittedName>
        <fullName evidence="2">Uncharacterized protein</fullName>
    </submittedName>
</protein>
<dbReference type="AlphaFoldDB" id="A0A2R4CDQ6"/>
<feature type="transmembrane region" description="Helical" evidence="1">
    <location>
        <begin position="67"/>
        <end position="85"/>
    </location>
</feature>
<dbReference type="RefSeq" id="WP_107143124.1">
    <property type="nucleotide sequence ID" value="NZ_CP028324.1"/>
</dbReference>
<keyword evidence="3" id="KW-1185">Reference proteome</keyword>
<dbReference type="EMBL" id="CP028324">
    <property type="protein sequence ID" value="AVR97784.1"/>
    <property type="molecule type" value="Genomic_DNA"/>
</dbReference>
<keyword evidence="1" id="KW-0812">Transmembrane</keyword>
<reference evidence="2 3" key="1">
    <citation type="submission" date="2018-03" db="EMBL/GenBank/DDBJ databases">
        <title>Massilia armeniaca sp. nov., isolated from desert soil.</title>
        <authorList>
            <person name="Huang H."/>
            <person name="Ren M."/>
        </authorList>
    </citation>
    <scope>NUCLEOTIDE SEQUENCE [LARGE SCALE GENOMIC DNA]</scope>
    <source>
        <strain evidence="2 3">ZMN-3</strain>
    </source>
</reference>
<gene>
    <name evidence="2" type="ORF">C9I28_20710</name>
</gene>
<evidence type="ECO:0000313" key="3">
    <source>
        <dbReference type="Proteomes" id="UP000240505"/>
    </source>
</evidence>
<name>A0A2R4CDQ6_9BURK</name>
<evidence type="ECO:0000313" key="2">
    <source>
        <dbReference type="EMBL" id="AVR97784.1"/>
    </source>
</evidence>
<proteinExistence type="predicted"/>
<accession>A0A2R4CDQ6</accession>
<evidence type="ECO:0000256" key="1">
    <source>
        <dbReference type="SAM" id="Phobius"/>
    </source>
</evidence>
<dbReference type="KEGG" id="masz:C9I28_20710"/>
<organism evidence="2 3">
    <name type="scientific">Pseudoduganella armeniaca</name>
    <dbReference type="NCBI Taxonomy" id="2072590"/>
    <lineage>
        <taxon>Bacteria</taxon>
        <taxon>Pseudomonadati</taxon>
        <taxon>Pseudomonadota</taxon>
        <taxon>Betaproteobacteria</taxon>
        <taxon>Burkholderiales</taxon>
        <taxon>Oxalobacteraceae</taxon>
        <taxon>Telluria group</taxon>
        <taxon>Pseudoduganella</taxon>
    </lineage>
</organism>
<keyword evidence="1" id="KW-1133">Transmembrane helix</keyword>
<dbReference type="Proteomes" id="UP000240505">
    <property type="component" value="Chromosome"/>
</dbReference>